<comment type="caution">
    <text evidence="1">The sequence shown here is derived from an EMBL/GenBank/DDBJ whole genome shotgun (WGS) entry which is preliminary data.</text>
</comment>
<gene>
    <name evidence="1" type="ORF">Ade02nite_21050</name>
</gene>
<dbReference type="EMBL" id="BOMI01000033">
    <property type="protein sequence ID" value="GID73464.1"/>
    <property type="molecule type" value="Genomic_DNA"/>
</dbReference>
<evidence type="ECO:0000313" key="1">
    <source>
        <dbReference type="EMBL" id="GID73464.1"/>
    </source>
</evidence>
<accession>A0ABQ3Y0D2</accession>
<dbReference type="Proteomes" id="UP000609879">
    <property type="component" value="Unassembled WGS sequence"/>
</dbReference>
<name>A0ABQ3Y0D2_9ACTN</name>
<keyword evidence="2" id="KW-1185">Reference proteome</keyword>
<protein>
    <submittedName>
        <fullName evidence="1">Uncharacterized protein</fullName>
    </submittedName>
</protein>
<evidence type="ECO:0000313" key="2">
    <source>
        <dbReference type="Proteomes" id="UP000609879"/>
    </source>
</evidence>
<sequence length="69" mass="8184">MTVVKRHPDGWTTEQINEISDRIRDWFDENDPDVSRLLFNSDLSEIAMLVWPYAYRAGREGELAVWSER</sequence>
<proteinExistence type="predicted"/>
<organism evidence="1 2">
    <name type="scientific">Paractinoplanes deccanensis</name>
    <dbReference type="NCBI Taxonomy" id="113561"/>
    <lineage>
        <taxon>Bacteria</taxon>
        <taxon>Bacillati</taxon>
        <taxon>Actinomycetota</taxon>
        <taxon>Actinomycetes</taxon>
        <taxon>Micromonosporales</taxon>
        <taxon>Micromonosporaceae</taxon>
        <taxon>Paractinoplanes</taxon>
    </lineage>
</organism>
<dbReference type="RefSeq" id="WP_203761382.1">
    <property type="nucleotide sequence ID" value="NZ_BAAABO010000029.1"/>
</dbReference>
<reference evidence="1 2" key="1">
    <citation type="submission" date="2021-01" db="EMBL/GenBank/DDBJ databases">
        <title>Whole genome shotgun sequence of Actinoplanes deccanensis NBRC 13994.</title>
        <authorList>
            <person name="Komaki H."/>
            <person name="Tamura T."/>
        </authorList>
    </citation>
    <scope>NUCLEOTIDE SEQUENCE [LARGE SCALE GENOMIC DNA]</scope>
    <source>
        <strain evidence="1 2">NBRC 13994</strain>
    </source>
</reference>